<evidence type="ECO:0000256" key="1">
    <source>
        <dbReference type="ARBA" id="ARBA00022448"/>
    </source>
</evidence>
<keyword evidence="3 9" id="KW-0762">Sugar transport</keyword>
<evidence type="ECO:0000313" key="9">
    <source>
        <dbReference type="EMBL" id="ASW43927.1"/>
    </source>
</evidence>
<evidence type="ECO:0000256" key="4">
    <source>
        <dbReference type="ARBA" id="ARBA00022679"/>
    </source>
</evidence>
<dbReference type="PANTHER" id="PTHR34581:SF2">
    <property type="entry name" value="PTS SYSTEM N,N'-DIACETYLCHITOBIOSE-SPECIFIC EIIB COMPONENT"/>
    <property type="match status" value="1"/>
</dbReference>
<dbReference type="CDD" id="cd05564">
    <property type="entry name" value="PTS_IIB_chitobiose_lichenan"/>
    <property type="match status" value="1"/>
</dbReference>
<keyword evidence="5" id="KW-0598">Phosphotransferase system</keyword>
<dbReference type="KEGG" id="cia:BEN51_10665"/>
<dbReference type="InterPro" id="IPR003501">
    <property type="entry name" value="PTS_EIIB_2/3"/>
</dbReference>
<evidence type="ECO:0000256" key="6">
    <source>
        <dbReference type="ARBA" id="ARBA00022777"/>
    </source>
</evidence>
<evidence type="ECO:0000256" key="3">
    <source>
        <dbReference type="ARBA" id="ARBA00022597"/>
    </source>
</evidence>
<dbReference type="PROSITE" id="PS51100">
    <property type="entry name" value="PTS_EIIB_TYPE_3"/>
    <property type="match status" value="1"/>
</dbReference>
<evidence type="ECO:0000259" key="8">
    <source>
        <dbReference type="PROSITE" id="PS51100"/>
    </source>
</evidence>
<evidence type="ECO:0000256" key="5">
    <source>
        <dbReference type="ARBA" id="ARBA00022683"/>
    </source>
</evidence>
<dbReference type="GO" id="GO:0009401">
    <property type="term" value="P:phosphoenolpyruvate-dependent sugar phosphotransferase system"/>
    <property type="evidence" value="ECO:0007669"/>
    <property type="project" value="UniProtKB-KW"/>
</dbReference>
<dbReference type="PANTHER" id="PTHR34581">
    <property type="entry name" value="PTS SYSTEM N,N'-DIACETYLCHITOBIOSE-SPECIFIC EIIB COMPONENT"/>
    <property type="match status" value="1"/>
</dbReference>
<evidence type="ECO:0000313" key="10">
    <source>
        <dbReference type="Proteomes" id="UP000264883"/>
    </source>
</evidence>
<feature type="domain" description="PTS EIIB type-3" evidence="8">
    <location>
        <begin position="4"/>
        <end position="113"/>
    </location>
</feature>
<dbReference type="GO" id="GO:0016301">
    <property type="term" value="F:kinase activity"/>
    <property type="evidence" value="ECO:0007669"/>
    <property type="project" value="UniProtKB-KW"/>
</dbReference>
<reference evidence="9 10" key="1">
    <citation type="submission" date="2016-08" db="EMBL/GenBank/DDBJ databases">
        <title>Complete Genome Sequence Of The Indigo Reducing Clostridium isatidis DSM15098.</title>
        <authorList>
            <person name="Little G.T."/>
            <person name="Minton N.P."/>
        </authorList>
    </citation>
    <scope>NUCLEOTIDE SEQUENCE [LARGE SCALE GENOMIC DNA]</scope>
    <source>
        <strain evidence="9 10">DSM 15098</strain>
    </source>
</reference>
<dbReference type="InterPro" id="IPR036095">
    <property type="entry name" value="PTS_EIIB-like_sf"/>
</dbReference>
<keyword evidence="6" id="KW-0418">Kinase</keyword>
<evidence type="ECO:0000256" key="7">
    <source>
        <dbReference type="PROSITE-ProRule" id="PRU00423"/>
    </source>
</evidence>
<keyword evidence="4" id="KW-0808">Transferase</keyword>
<evidence type="ECO:0000256" key="2">
    <source>
        <dbReference type="ARBA" id="ARBA00022553"/>
    </source>
</evidence>
<accession>A0A343JEG9</accession>
<sequence>MANKMSILLVCNLGASTGIMVAKMRTIAEKSEKLKGREVIIDARPAGDLKEYVEKYDCVLVGPQMKHKFEDLKKVCDVHNKPIEIINTEDYGMADGGKILLQALRLISNSKKNKKKESV</sequence>
<name>A0A343JEG9_9CLOT</name>
<keyword evidence="10" id="KW-1185">Reference proteome</keyword>
<gene>
    <name evidence="9" type="ORF">BEN51_10665</name>
</gene>
<organism evidence="9 10">
    <name type="scientific">Clostridium isatidis</name>
    <dbReference type="NCBI Taxonomy" id="182773"/>
    <lineage>
        <taxon>Bacteria</taxon>
        <taxon>Bacillati</taxon>
        <taxon>Bacillota</taxon>
        <taxon>Clostridia</taxon>
        <taxon>Eubacteriales</taxon>
        <taxon>Clostridiaceae</taxon>
        <taxon>Clostridium</taxon>
    </lineage>
</organism>
<dbReference type="SUPFAM" id="SSF52794">
    <property type="entry name" value="PTS system IIB component-like"/>
    <property type="match status" value="1"/>
</dbReference>
<keyword evidence="1" id="KW-0813">Transport</keyword>
<feature type="modified residue" description="Phosphocysteine; by EIIA" evidence="7">
    <location>
        <position position="11"/>
    </location>
</feature>
<dbReference type="GO" id="GO:0008982">
    <property type="term" value="F:protein-N(PI)-phosphohistidine-sugar phosphotransferase activity"/>
    <property type="evidence" value="ECO:0007669"/>
    <property type="project" value="InterPro"/>
</dbReference>
<protein>
    <submittedName>
        <fullName evidence="9">PTS sugar transporter subunit IIB</fullName>
    </submittedName>
</protein>
<dbReference type="Pfam" id="PF02302">
    <property type="entry name" value="PTS_IIB"/>
    <property type="match status" value="1"/>
</dbReference>
<dbReference type="EMBL" id="CP016786">
    <property type="protein sequence ID" value="ASW43927.1"/>
    <property type="molecule type" value="Genomic_DNA"/>
</dbReference>
<dbReference type="Gene3D" id="3.40.50.2300">
    <property type="match status" value="1"/>
</dbReference>
<dbReference type="InterPro" id="IPR013012">
    <property type="entry name" value="PTS_EIIB_3"/>
</dbReference>
<proteinExistence type="predicted"/>
<keyword evidence="2" id="KW-0597">Phosphoprotein</keyword>
<dbReference type="RefSeq" id="WP_236906208.1">
    <property type="nucleotide sequence ID" value="NZ_CP016786.1"/>
</dbReference>
<dbReference type="InterPro" id="IPR051819">
    <property type="entry name" value="PTS_sugar-specific_EIIB"/>
</dbReference>
<dbReference type="Proteomes" id="UP000264883">
    <property type="component" value="Chromosome"/>
</dbReference>
<dbReference type="AlphaFoldDB" id="A0A343JEG9"/>